<reference evidence="3" key="1">
    <citation type="submission" date="2018-05" db="EMBL/GenBank/DDBJ databases">
        <authorList>
            <person name="Lanie J.A."/>
            <person name="Ng W.-L."/>
            <person name="Kazmierczak K.M."/>
            <person name="Andrzejewski T.M."/>
            <person name="Davidsen T.M."/>
            <person name="Wayne K.J."/>
            <person name="Tettelin H."/>
            <person name="Glass J.I."/>
            <person name="Rusch D."/>
            <person name="Podicherti R."/>
            <person name="Tsui H.-C.T."/>
            <person name="Winkler M.E."/>
        </authorList>
    </citation>
    <scope>NUCLEOTIDE SEQUENCE</scope>
</reference>
<evidence type="ECO:0000259" key="2">
    <source>
        <dbReference type="Pfam" id="PF03160"/>
    </source>
</evidence>
<dbReference type="GO" id="GO:0016020">
    <property type="term" value="C:membrane"/>
    <property type="evidence" value="ECO:0007669"/>
    <property type="project" value="InterPro"/>
</dbReference>
<dbReference type="AlphaFoldDB" id="A0A382Y8J7"/>
<feature type="region of interest" description="Disordered" evidence="1">
    <location>
        <begin position="1"/>
        <end position="30"/>
    </location>
</feature>
<dbReference type="Pfam" id="PF03160">
    <property type="entry name" value="Calx-beta"/>
    <property type="match status" value="2"/>
</dbReference>
<evidence type="ECO:0000256" key="1">
    <source>
        <dbReference type="SAM" id="MobiDB-lite"/>
    </source>
</evidence>
<gene>
    <name evidence="3" type="ORF">METZ01_LOCUS432039</name>
</gene>
<protein>
    <recommendedName>
        <fullName evidence="2">Calx-beta domain-containing protein</fullName>
    </recommendedName>
</protein>
<organism evidence="3">
    <name type="scientific">marine metagenome</name>
    <dbReference type="NCBI Taxonomy" id="408172"/>
    <lineage>
        <taxon>unclassified sequences</taxon>
        <taxon>metagenomes</taxon>
        <taxon>ecological metagenomes</taxon>
    </lineage>
</organism>
<feature type="non-terminal residue" evidence="3">
    <location>
        <position position="1"/>
    </location>
</feature>
<feature type="domain" description="Calx-beta" evidence="2">
    <location>
        <begin position="6"/>
        <end position="110"/>
    </location>
</feature>
<feature type="compositionally biased region" description="Polar residues" evidence="1">
    <location>
        <begin position="15"/>
        <end position="30"/>
    </location>
</feature>
<dbReference type="GO" id="GO:0007154">
    <property type="term" value="P:cell communication"/>
    <property type="evidence" value="ECO:0007669"/>
    <property type="project" value="InterPro"/>
</dbReference>
<proteinExistence type="predicted"/>
<sequence>SGTTDENGEEATFTVRLSSQPSDNDSSTADNVTITVEVSDPSEALLVSAKKLVFDQANWNSPQTVTVRGVYDNVSDGDQPFTVVLKDNVTSDNRFRYVDPPDVSMTNLDLTDKGTFYISGVTGTTDENENNEAWFTVRLSSQPQDNDTTNDPDNVTITVTVPDSTEAELLEPADGELMWLSTDWNTAKTVKVRGVSDDIADGDQSYSVILGADNNSPDRRFRYVDPPDVTLTNLDLTNKGTFYISGVSGTTDENGEEATFTVRLS</sequence>
<dbReference type="InterPro" id="IPR003644">
    <property type="entry name" value="Calx_beta"/>
</dbReference>
<name>A0A382Y8J7_9ZZZZ</name>
<dbReference type="EMBL" id="UINC01173534">
    <property type="protein sequence ID" value="SVD79185.1"/>
    <property type="molecule type" value="Genomic_DNA"/>
</dbReference>
<feature type="domain" description="Calx-beta" evidence="2">
    <location>
        <begin position="185"/>
        <end position="232"/>
    </location>
</feature>
<evidence type="ECO:0000313" key="3">
    <source>
        <dbReference type="EMBL" id="SVD79185.1"/>
    </source>
</evidence>
<feature type="non-terminal residue" evidence="3">
    <location>
        <position position="265"/>
    </location>
</feature>
<accession>A0A382Y8J7</accession>